<dbReference type="GO" id="GO:0006261">
    <property type="term" value="P:DNA-templated DNA replication"/>
    <property type="evidence" value="ECO:0007669"/>
    <property type="project" value="TreeGrafter"/>
</dbReference>
<dbReference type="Gene3D" id="1.10.8.60">
    <property type="match status" value="1"/>
</dbReference>
<dbReference type="Pfam" id="PF14840">
    <property type="entry name" value="DNA_pol3_delt_C"/>
    <property type="match status" value="1"/>
</dbReference>
<dbReference type="Pfam" id="PF06144">
    <property type="entry name" value="DNA_pol3_delta"/>
    <property type="match status" value="1"/>
</dbReference>
<reference evidence="12 13" key="1">
    <citation type="submission" date="2018-06" db="EMBL/GenBank/DDBJ databases">
        <authorList>
            <consortium name="Pathogen Informatics"/>
            <person name="Doyle S."/>
        </authorList>
    </citation>
    <scope>NUCLEOTIDE SEQUENCE [LARGE SCALE GENOMIC DNA]</scope>
    <source>
        <strain evidence="12 13">NCTC9380</strain>
    </source>
</reference>
<dbReference type="AlphaFoldDB" id="A0A378NAH7"/>
<comment type="catalytic activity">
    <reaction evidence="8">
        <text>DNA(n) + a 2'-deoxyribonucleoside 5'-triphosphate = DNA(n+1) + diphosphate</text>
        <dbReference type="Rhea" id="RHEA:22508"/>
        <dbReference type="Rhea" id="RHEA-COMP:17339"/>
        <dbReference type="Rhea" id="RHEA-COMP:17340"/>
        <dbReference type="ChEBI" id="CHEBI:33019"/>
        <dbReference type="ChEBI" id="CHEBI:61560"/>
        <dbReference type="ChEBI" id="CHEBI:173112"/>
        <dbReference type="EC" id="2.7.7.7"/>
    </reaction>
</comment>
<dbReference type="GO" id="GO:0009360">
    <property type="term" value="C:DNA polymerase III complex"/>
    <property type="evidence" value="ECO:0007669"/>
    <property type="project" value="UniProtKB-UniRule"/>
</dbReference>
<feature type="domain" description="DNA polymerase III subunit delta C-terminal" evidence="11">
    <location>
        <begin position="221"/>
        <end position="345"/>
    </location>
</feature>
<keyword evidence="4 12" id="KW-0548">Nucleotidyltransferase</keyword>
<dbReference type="PANTHER" id="PTHR34388:SF1">
    <property type="entry name" value="DNA POLYMERASE III SUBUNIT DELTA"/>
    <property type="match status" value="1"/>
</dbReference>
<evidence type="ECO:0000256" key="5">
    <source>
        <dbReference type="ARBA" id="ARBA00022705"/>
    </source>
</evidence>
<evidence type="ECO:0000256" key="6">
    <source>
        <dbReference type="ARBA" id="ARBA00022932"/>
    </source>
</evidence>
<evidence type="ECO:0000256" key="4">
    <source>
        <dbReference type="ARBA" id="ARBA00022695"/>
    </source>
</evidence>
<dbReference type="Gene3D" id="3.40.50.300">
    <property type="entry name" value="P-loop containing nucleotide triphosphate hydrolases"/>
    <property type="match status" value="1"/>
</dbReference>
<evidence type="ECO:0000256" key="9">
    <source>
        <dbReference type="NCBIfam" id="TIGR01128"/>
    </source>
</evidence>
<evidence type="ECO:0000256" key="8">
    <source>
        <dbReference type="ARBA" id="ARBA00049244"/>
    </source>
</evidence>
<dbReference type="SUPFAM" id="SSF52540">
    <property type="entry name" value="P-loop containing nucleoside triphosphate hydrolases"/>
    <property type="match status" value="1"/>
</dbReference>
<feature type="domain" description="DNA polymerase III delta N-terminal" evidence="10">
    <location>
        <begin position="29"/>
        <end position="147"/>
    </location>
</feature>
<dbReference type="EC" id="2.7.7.7" evidence="1 9"/>
<accession>A0A378NAH7</accession>
<name>A0A378NAH7_MANHA</name>
<dbReference type="InterPro" id="IPR010372">
    <property type="entry name" value="DNA_pol3_delta_N"/>
</dbReference>
<proteinExistence type="inferred from homology"/>
<keyword evidence="3 12" id="KW-0808">Transferase</keyword>
<keyword evidence="6" id="KW-0239">DNA-directed DNA polymerase</keyword>
<evidence type="ECO:0000256" key="3">
    <source>
        <dbReference type="ARBA" id="ARBA00022679"/>
    </source>
</evidence>
<evidence type="ECO:0000259" key="11">
    <source>
        <dbReference type="Pfam" id="PF14840"/>
    </source>
</evidence>
<evidence type="ECO:0000256" key="7">
    <source>
        <dbReference type="ARBA" id="ARBA00034754"/>
    </source>
</evidence>
<dbReference type="Proteomes" id="UP000254031">
    <property type="component" value="Unassembled WGS sequence"/>
</dbReference>
<evidence type="ECO:0000259" key="10">
    <source>
        <dbReference type="Pfam" id="PF06144"/>
    </source>
</evidence>
<dbReference type="Gene3D" id="1.20.272.10">
    <property type="match status" value="1"/>
</dbReference>
<dbReference type="InterPro" id="IPR027417">
    <property type="entry name" value="P-loop_NTPase"/>
</dbReference>
<protein>
    <recommendedName>
        <fullName evidence="2 9">DNA polymerase III subunit delta</fullName>
        <ecNumber evidence="1 9">2.7.7.7</ecNumber>
    </recommendedName>
</protein>
<evidence type="ECO:0000313" key="12">
    <source>
        <dbReference type="EMBL" id="STY65473.1"/>
    </source>
</evidence>
<dbReference type="EMBL" id="UGPL01000006">
    <property type="protein sequence ID" value="STY65473.1"/>
    <property type="molecule type" value="Genomic_DNA"/>
</dbReference>
<gene>
    <name evidence="12" type="primary">holA</name>
    <name evidence="12" type="ORF">NCTC9380_00740</name>
</gene>
<dbReference type="GO" id="GO:0003677">
    <property type="term" value="F:DNA binding"/>
    <property type="evidence" value="ECO:0007669"/>
    <property type="project" value="InterPro"/>
</dbReference>
<organism evidence="12 13">
    <name type="scientific">Mannheimia haemolytica</name>
    <name type="common">Pasteurella haemolytica</name>
    <dbReference type="NCBI Taxonomy" id="75985"/>
    <lineage>
        <taxon>Bacteria</taxon>
        <taxon>Pseudomonadati</taxon>
        <taxon>Pseudomonadota</taxon>
        <taxon>Gammaproteobacteria</taxon>
        <taxon>Pasteurellales</taxon>
        <taxon>Pasteurellaceae</taxon>
        <taxon>Mannheimia</taxon>
    </lineage>
</organism>
<dbReference type="NCBIfam" id="TIGR01128">
    <property type="entry name" value="holA"/>
    <property type="match status" value="1"/>
</dbReference>
<dbReference type="InterPro" id="IPR005790">
    <property type="entry name" value="DNA_polIII_delta"/>
</dbReference>
<evidence type="ECO:0000256" key="2">
    <source>
        <dbReference type="ARBA" id="ARBA00017703"/>
    </source>
</evidence>
<evidence type="ECO:0000313" key="13">
    <source>
        <dbReference type="Proteomes" id="UP000254031"/>
    </source>
</evidence>
<keyword evidence="5" id="KW-0235">DNA replication</keyword>
<dbReference type="InterPro" id="IPR032780">
    <property type="entry name" value="DNA_pol3_delt_C"/>
</dbReference>
<dbReference type="SUPFAM" id="SSF48019">
    <property type="entry name" value="post-AAA+ oligomerization domain-like"/>
    <property type="match status" value="1"/>
</dbReference>
<dbReference type="CDD" id="cd18138">
    <property type="entry name" value="HLD_clamp_pol_III_delta"/>
    <property type="match status" value="1"/>
</dbReference>
<dbReference type="InterPro" id="IPR008921">
    <property type="entry name" value="DNA_pol3_clamp-load_cplx_C"/>
</dbReference>
<comment type="similarity">
    <text evidence="7">Belongs to the DNA polymerase HolA subunit family.</text>
</comment>
<dbReference type="GO" id="GO:0003887">
    <property type="term" value="F:DNA-directed DNA polymerase activity"/>
    <property type="evidence" value="ECO:0007669"/>
    <property type="project" value="UniProtKB-UniRule"/>
</dbReference>
<sequence length="349" mass="40893">MFRPLFICMQKIFPETLQFSLNKGLQPFYLLTGNDLLLVNETKDAIIHTARLNGFDEKKEVEIKNDTNWEELFEAAQSMGLFFARQIMVLNFPDSPTATQFKKLAELCAFIHSDLLFILHLPKFSKTMKKQAWFTQIELNLVQINCQTPELSKLPQWVSHRAKAMNLQIENEANQLLCYSYEGNLLALKQALQLLQLNATDGKITLTKAQEVVEHSAQFTPFQWIDALFEGKIQRAQRILYHLQNEEVQAVVLLRIVQKELMILLEITRNPTAVVSSEQSLFIGNLRTEFDRLKIWQNRRPFYNQITQRLTYQKLYALIQQLAELERKVKQEFSDDIWQELERFSAQFT</sequence>
<evidence type="ECO:0000256" key="1">
    <source>
        <dbReference type="ARBA" id="ARBA00012417"/>
    </source>
</evidence>
<dbReference type="PANTHER" id="PTHR34388">
    <property type="entry name" value="DNA POLYMERASE III SUBUNIT DELTA"/>
    <property type="match status" value="1"/>
</dbReference>